<protein>
    <recommendedName>
        <fullName evidence="3">Acyl carrier protein</fullName>
    </recommendedName>
</protein>
<evidence type="ECO:0008006" key="3">
    <source>
        <dbReference type="Google" id="ProtNLM"/>
    </source>
</evidence>
<dbReference type="RefSeq" id="WP_141983400.1">
    <property type="nucleotide sequence ID" value="NZ_JBIAIA010000013.1"/>
</dbReference>
<evidence type="ECO:0000313" key="1">
    <source>
        <dbReference type="EMBL" id="TQM85348.1"/>
    </source>
</evidence>
<proteinExistence type="predicted"/>
<dbReference type="OrthoDB" id="3873684at2"/>
<keyword evidence="2" id="KW-1185">Reference proteome</keyword>
<name>A0A543JRA0_9PSEU</name>
<dbReference type="EMBL" id="VFPP01000001">
    <property type="protein sequence ID" value="TQM85348.1"/>
    <property type="molecule type" value="Genomic_DNA"/>
</dbReference>
<organism evidence="1 2">
    <name type="scientific">Saccharothrix saharensis</name>
    <dbReference type="NCBI Taxonomy" id="571190"/>
    <lineage>
        <taxon>Bacteria</taxon>
        <taxon>Bacillati</taxon>
        <taxon>Actinomycetota</taxon>
        <taxon>Actinomycetes</taxon>
        <taxon>Pseudonocardiales</taxon>
        <taxon>Pseudonocardiaceae</taxon>
        <taxon>Saccharothrix</taxon>
    </lineage>
</organism>
<evidence type="ECO:0000313" key="2">
    <source>
        <dbReference type="Proteomes" id="UP000316628"/>
    </source>
</evidence>
<reference evidence="1 2" key="1">
    <citation type="submission" date="2019-06" db="EMBL/GenBank/DDBJ databases">
        <title>Sequencing the genomes of 1000 actinobacteria strains.</title>
        <authorList>
            <person name="Klenk H.-P."/>
        </authorList>
    </citation>
    <scope>NUCLEOTIDE SEQUENCE [LARGE SCALE GENOMIC DNA]</scope>
    <source>
        <strain evidence="1 2">DSM 45456</strain>
    </source>
</reference>
<dbReference type="AlphaFoldDB" id="A0A543JRA0"/>
<sequence length="84" mass="9296">MNQGGTPGRDDILAMLASLDGRPAQDVPELIESMELAWLVHQVEQRYGVRMELDSGQYGRMTTVSGAADVLREVIGMPDEHLRD</sequence>
<comment type="caution">
    <text evidence="1">The sequence shown here is derived from an EMBL/GenBank/DDBJ whole genome shotgun (WGS) entry which is preliminary data.</text>
</comment>
<accession>A0A543JRA0</accession>
<gene>
    <name evidence="1" type="ORF">FHX81_7827</name>
</gene>
<dbReference type="Proteomes" id="UP000316628">
    <property type="component" value="Unassembled WGS sequence"/>
</dbReference>